<gene>
    <name evidence="1" type="ORF">HGMM_F41F10C21</name>
    <name evidence="2" type="ORF">HGMM_F43B07C22</name>
</gene>
<reference evidence="2" key="1">
    <citation type="journal article" date="2005" name="Environ. Microbiol.">
        <title>Genetic and functional properties of uncultivated thermophilic crenarchaeotes from a subsurface gold mine as revealed by analysis of genome fragments.</title>
        <authorList>
            <person name="Nunoura T."/>
            <person name="Hirayama H."/>
            <person name="Takami H."/>
            <person name="Oida H."/>
            <person name="Nishi S."/>
            <person name="Shimamura S."/>
            <person name="Suzuki Y."/>
            <person name="Inagaki F."/>
            <person name="Takai K."/>
            <person name="Nealson K.H."/>
            <person name="Horikoshi K."/>
        </authorList>
    </citation>
    <scope>NUCLEOTIDE SEQUENCE</scope>
</reference>
<dbReference type="AlphaFoldDB" id="H5SL02"/>
<sequence length="101" mass="11149">MAGFRLRDGIGIELFLRRLTEAALGEIERQYGPVAPEFKGRLERALKHVLHYEMEASPLCGLSTTCNPAEGMRARPWSRQAAAWGLVSQADPELEEAAPKG</sequence>
<protein>
    <submittedName>
        <fullName evidence="2">Uncharacterized protein</fullName>
    </submittedName>
</protein>
<dbReference type="EMBL" id="AP011754">
    <property type="protein sequence ID" value="BAL56643.1"/>
    <property type="molecule type" value="Genomic_DNA"/>
</dbReference>
<evidence type="ECO:0000313" key="2">
    <source>
        <dbReference type="EMBL" id="BAL56838.1"/>
    </source>
</evidence>
<evidence type="ECO:0000313" key="1">
    <source>
        <dbReference type="EMBL" id="BAL56643.1"/>
    </source>
</evidence>
<reference evidence="2" key="2">
    <citation type="journal article" date="2012" name="PLoS ONE">
        <title>A Deeply Branching Thermophilic Bacterium with an Ancient Acetyl-CoA Pathway Dominates a Subsurface Ecosystem.</title>
        <authorList>
            <person name="Takami H."/>
            <person name="Noguchi H."/>
            <person name="Takaki Y."/>
            <person name="Uchiyama I."/>
            <person name="Toyoda A."/>
            <person name="Nishi S."/>
            <person name="Chee G.-J."/>
            <person name="Arai W."/>
            <person name="Nunoura T."/>
            <person name="Itoh T."/>
            <person name="Hattori M."/>
            <person name="Takai K."/>
        </authorList>
    </citation>
    <scope>NUCLEOTIDE SEQUENCE</scope>
</reference>
<proteinExistence type="predicted"/>
<accession>H5SL02</accession>
<organism evidence="2">
    <name type="scientific">uncultured Acetothermia bacterium</name>
    <dbReference type="NCBI Taxonomy" id="236499"/>
    <lineage>
        <taxon>Bacteria</taxon>
        <taxon>Candidatus Bipolaricaulota</taxon>
        <taxon>environmental samples</taxon>
    </lineage>
</organism>
<name>H5SL02_9BACT</name>
<dbReference type="EMBL" id="AP011759">
    <property type="protein sequence ID" value="BAL56838.1"/>
    <property type="molecule type" value="Genomic_DNA"/>
</dbReference>